<dbReference type="Gene3D" id="2.60.40.420">
    <property type="entry name" value="Cupredoxins - blue copper proteins"/>
    <property type="match status" value="1"/>
</dbReference>
<dbReference type="PROSITE" id="PS51485">
    <property type="entry name" value="PHYTOCYANIN"/>
    <property type="match status" value="1"/>
</dbReference>
<evidence type="ECO:0000256" key="3">
    <source>
        <dbReference type="ARBA" id="ARBA00023180"/>
    </source>
</evidence>
<dbReference type="InterPro" id="IPR003245">
    <property type="entry name" value="Phytocyanin_dom"/>
</dbReference>
<dbReference type="SUPFAM" id="SSF49503">
    <property type="entry name" value="Cupredoxins"/>
    <property type="match status" value="1"/>
</dbReference>
<sequence length="154" mass="17954">MEVSRKIIVCLLMIITMGYSITEGREPMLHRVGGGRFTWKPKVNFTNWTSNERFYKGDWLYFGFDKHIHNVLEVNKTNYEKCIDSDFINNITRGGRDVFQLLEARSYYFLCGRGFCFHGMKVEIIVEPLAVPLSPTMNNKAYSSLKINRIELVI</sequence>
<proteinExistence type="inferred from homology"/>
<keyword evidence="8" id="KW-1185">Reference proteome</keyword>
<evidence type="ECO:0000259" key="7">
    <source>
        <dbReference type="PROSITE" id="PS51485"/>
    </source>
</evidence>
<dbReference type="PANTHER" id="PTHR33021:SF262">
    <property type="entry name" value="EARLY NODULIN-LIKE PROTEIN 20"/>
    <property type="match status" value="1"/>
</dbReference>
<evidence type="ECO:0000313" key="9">
    <source>
        <dbReference type="RefSeq" id="XP_004506010.1"/>
    </source>
</evidence>
<evidence type="ECO:0000256" key="2">
    <source>
        <dbReference type="ARBA" id="ARBA00023157"/>
    </source>
</evidence>
<dbReference type="GO" id="GO:0005886">
    <property type="term" value="C:plasma membrane"/>
    <property type="evidence" value="ECO:0007669"/>
    <property type="project" value="TreeGrafter"/>
</dbReference>
<dbReference type="KEGG" id="cam:101491787"/>
<dbReference type="STRING" id="3827.A0A1S2YK56"/>
<dbReference type="Pfam" id="PF02298">
    <property type="entry name" value="Cu_bind_like"/>
    <property type="match status" value="1"/>
</dbReference>
<dbReference type="RefSeq" id="XP_004506010.1">
    <property type="nucleotide sequence ID" value="XM_004505953.2"/>
</dbReference>
<keyword evidence="2" id="KW-1015">Disulfide bond</keyword>
<dbReference type="GO" id="GO:0009055">
    <property type="term" value="F:electron transfer activity"/>
    <property type="evidence" value="ECO:0007669"/>
    <property type="project" value="InterPro"/>
</dbReference>
<dbReference type="InterPro" id="IPR008972">
    <property type="entry name" value="Cupredoxin"/>
</dbReference>
<evidence type="ECO:0000256" key="1">
    <source>
        <dbReference type="ARBA" id="ARBA00022729"/>
    </source>
</evidence>
<dbReference type="InterPro" id="IPR039391">
    <property type="entry name" value="Phytocyanin-like"/>
</dbReference>
<dbReference type="AlphaFoldDB" id="A0A1S2YK56"/>
<dbReference type="eggNOG" id="ENOG502S30B">
    <property type="taxonomic scope" value="Eukaryota"/>
</dbReference>
<comment type="similarity">
    <text evidence="4">Belongs to the early nodulin-like (ENODL) family.</text>
</comment>
<accession>A0A1S2YK56</accession>
<reference evidence="9" key="2">
    <citation type="submission" date="2025-08" db="UniProtKB">
        <authorList>
            <consortium name="RefSeq"/>
        </authorList>
    </citation>
    <scope>IDENTIFICATION</scope>
    <source>
        <tissue evidence="9">Etiolated seedlings</tissue>
    </source>
</reference>
<reference evidence="8" key="1">
    <citation type="journal article" date="2013" name="Nat. Biotechnol.">
        <title>Draft genome sequence of chickpea (Cicer arietinum) provides a resource for trait improvement.</title>
        <authorList>
            <person name="Varshney R.K."/>
            <person name="Song C."/>
            <person name="Saxena R.K."/>
            <person name="Azam S."/>
            <person name="Yu S."/>
            <person name="Sharpe A.G."/>
            <person name="Cannon S."/>
            <person name="Baek J."/>
            <person name="Rosen B.D."/>
            <person name="Tar'an B."/>
            <person name="Millan T."/>
            <person name="Zhang X."/>
            <person name="Ramsay L.D."/>
            <person name="Iwata A."/>
            <person name="Wang Y."/>
            <person name="Nelson W."/>
            <person name="Farmer A.D."/>
            <person name="Gaur P.M."/>
            <person name="Soderlund C."/>
            <person name="Penmetsa R.V."/>
            <person name="Xu C."/>
            <person name="Bharti A.K."/>
            <person name="He W."/>
            <person name="Winter P."/>
            <person name="Zhao S."/>
            <person name="Hane J.K."/>
            <person name="Carrasquilla-Garcia N."/>
            <person name="Condie J.A."/>
            <person name="Upadhyaya H.D."/>
            <person name="Luo M.C."/>
            <person name="Thudi M."/>
            <person name="Gowda C.L."/>
            <person name="Singh N.P."/>
            <person name="Lichtenzveig J."/>
            <person name="Gali K.K."/>
            <person name="Rubio J."/>
            <person name="Nadarajan N."/>
            <person name="Dolezel J."/>
            <person name="Bansal K.C."/>
            <person name="Xu X."/>
            <person name="Edwards D."/>
            <person name="Zhang G."/>
            <person name="Kahl G."/>
            <person name="Gil J."/>
            <person name="Singh K.B."/>
            <person name="Datta S.K."/>
            <person name="Jackson S.A."/>
            <person name="Wang J."/>
            <person name="Cook D.R."/>
        </authorList>
    </citation>
    <scope>NUCLEOTIDE SEQUENCE [LARGE SCALE GENOMIC DNA]</scope>
    <source>
        <strain evidence="8">cv. CDC Frontier</strain>
    </source>
</reference>
<gene>
    <name evidence="9" type="primary">LOC101491787</name>
</gene>
<dbReference type="FunFam" id="2.60.40.420:FF:000018">
    <property type="entry name" value="Lamin-like protein"/>
    <property type="match status" value="1"/>
</dbReference>
<protein>
    <submittedName>
        <fullName evidence="9">Lamin-like protein</fullName>
    </submittedName>
</protein>
<keyword evidence="3" id="KW-0325">Glycoprotein</keyword>
<dbReference type="Proteomes" id="UP000087171">
    <property type="component" value="Chromosome Ca6"/>
</dbReference>
<organism evidence="8 9">
    <name type="scientific">Cicer arietinum</name>
    <name type="common">Chickpea</name>
    <name type="synonym">Garbanzo</name>
    <dbReference type="NCBI Taxonomy" id="3827"/>
    <lineage>
        <taxon>Eukaryota</taxon>
        <taxon>Viridiplantae</taxon>
        <taxon>Streptophyta</taxon>
        <taxon>Embryophyta</taxon>
        <taxon>Tracheophyta</taxon>
        <taxon>Spermatophyta</taxon>
        <taxon>Magnoliopsida</taxon>
        <taxon>eudicotyledons</taxon>
        <taxon>Gunneridae</taxon>
        <taxon>Pentapetalae</taxon>
        <taxon>rosids</taxon>
        <taxon>fabids</taxon>
        <taxon>Fabales</taxon>
        <taxon>Fabaceae</taxon>
        <taxon>Papilionoideae</taxon>
        <taxon>50 kb inversion clade</taxon>
        <taxon>NPAAA clade</taxon>
        <taxon>Hologalegina</taxon>
        <taxon>IRL clade</taxon>
        <taxon>Cicereae</taxon>
        <taxon>Cicer</taxon>
    </lineage>
</organism>
<keyword evidence="1 6" id="KW-0732">Signal</keyword>
<evidence type="ECO:0000313" key="8">
    <source>
        <dbReference type="Proteomes" id="UP000087171"/>
    </source>
</evidence>
<dbReference type="PANTHER" id="PTHR33021">
    <property type="entry name" value="BLUE COPPER PROTEIN"/>
    <property type="match status" value="1"/>
</dbReference>
<evidence type="ECO:0000256" key="5">
    <source>
        <dbReference type="ARBA" id="ARBA00037626"/>
    </source>
</evidence>
<dbReference type="GeneID" id="101491787"/>
<name>A0A1S2YK56_CICAR</name>
<feature type="domain" description="Phytocyanin" evidence="7">
    <location>
        <begin position="28"/>
        <end position="128"/>
    </location>
</feature>
<evidence type="ECO:0000256" key="6">
    <source>
        <dbReference type="SAM" id="SignalP"/>
    </source>
</evidence>
<dbReference type="OrthoDB" id="676939at2759"/>
<dbReference type="PaxDb" id="3827-XP_004506010.1"/>
<feature type="chain" id="PRO_5010204278" evidence="6">
    <location>
        <begin position="25"/>
        <end position="154"/>
    </location>
</feature>
<feature type="signal peptide" evidence="6">
    <location>
        <begin position="1"/>
        <end position="24"/>
    </location>
</feature>
<evidence type="ECO:0000256" key="4">
    <source>
        <dbReference type="ARBA" id="ARBA00035011"/>
    </source>
</evidence>
<comment type="function">
    <text evidence="5">May act as a carbohydrate transporter.</text>
</comment>